<keyword evidence="9" id="KW-1185">Reference proteome</keyword>
<evidence type="ECO:0000256" key="1">
    <source>
        <dbReference type="ARBA" id="ARBA00010577"/>
    </source>
</evidence>
<accession>A0A1E7Q875</accession>
<sequence>MTSNVNNSNVNNNALDGMYWADKNKVDDKNNGALTQSDFFALLTQQLAFQDPTKPVENDQMIAQMTNFTMADGISSLNKSFAGFAENMSSNQALQASSLVGRSVLTQSDEIVFTGDTLSRGNITLDKPANSMKISIENDKGEVIQSFSVDNPKVGKNEFIWDGTHNGTGSAMASAAAEGDAGDEEVIDRVKAGVYKVKVDVAFADGSNGSLPINVYTPVGSVSMNGGANGSIMLNLLGLGAVKLSDVLEVSYG</sequence>
<dbReference type="AlphaFoldDB" id="A0A1E7Q875"/>
<evidence type="ECO:0000313" key="9">
    <source>
        <dbReference type="Proteomes" id="UP000242258"/>
    </source>
</evidence>
<protein>
    <recommendedName>
        <fullName evidence="2 5">Basal-body rod modification protein FlgD</fullName>
    </recommendedName>
</protein>
<feature type="domain" description="FlgD/Vpr Ig-like" evidence="6">
    <location>
        <begin position="108"/>
        <end position="167"/>
    </location>
</feature>
<evidence type="ECO:0000259" key="6">
    <source>
        <dbReference type="Pfam" id="PF13860"/>
    </source>
</evidence>
<reference evidence="9" key="1">
    <citation type="submission" date="2016-09" db="EMBL/GenBank/DDBJ databases">
        <authorList>
            <person name="Wan X."/>
            <person name="Hou S."/>
        </authorList>
    </citation>
    <scope>NUCLEOTIDE SEQUENCE [LARGE SCALE GENOMIC DNA]</scope>
    <source>
        <strain evidence="9">KH87</strain>
    </source>
</reference>
<dbReference type="Pfam" id="PF13861">
    <property type="entry name" value="FLgD_tudor"/>
    <property type="match status" value="1"/>
</dbReference>
<keyword evidence="8" id="KW-0282">Flagellum</keyword>
<dbReference type="STRING" id="1628148.BI198_12575"/>
<dbReference type="InterPro" id="IPR025963">
    <property type="entry name" value="FLgD_Tudor"/>
</dbReference>
<comment type="caution">
    <text evidence="8">The sequence shown here is derived from an EMBL/GenBank/DDBJ whole genome shotgun (WGS) entry which is preliminary data.</text>
</comment>
<evidence type="ECO:0000256" key="3">
    <source>
        <dbReference type="ARBA" id="ARBA00022795"/>
    </source>
</evidence>
<comment type="function">
    <text evidence="4 5">Required for flagellar hook formation. May act as a scaffolding protein.</text>
</comment>
<comment type="similarity">
    <text evidence="1 5">Belongs to the FlgD family.</text>
</comment>
<dbReference type="InterPro" id="IPR025965">
    <property type="entry name" value="FlgD/Vpr_Ig-like"/>
</dbReference>
<organism evidence="8 9">
    <name type="scientific">Rheinheimera salexigens</name>
    <dbReference type="NCBI Taxonomy" id="1628148"/>
    <lineage>
        <taxon>Bacteria</taxon>
        <taxon>Pseudomonadati</taxon>
        <taxon>Pseudomonadota</taxon>
        <taxon>Gammaproteobacteria</taxon>
        <taxon>Chromatiales</taxon>
        <taxon>Chromatiaceae</taxon>
        <taxon>Rheinheimera</taxon>
    </lineage>
</organism>
<dbReference type="Gene3D" id="2.60.40.4070">
    <property type="match status" value="1"/>
</dbReference>
<dbReference type="Pfam" id="PF13860">
    <property type="entry name" value="FlgD_ig"/>
    <property type="match status" value="1"/>
</dbReference>
<dbReference type="Pfam" id="PF03963">
    <property type="entry name" value="FlgD"/>
    <property type="match status" value="1"/>
</dbReference>
<evidence type="ECO:0000259" key="7">
    <source>
        <dbReference type="Pfam" id="PF13861"/>
    </source>
</evidence>
<dbReference type="Gene3D" id="2.30.30.910">
    <property type="match status" value="1"/>
</dbReference>
<dbReference type="InterPro" id="IPR005648">
    <property type="entry name" value="FlgD"/>
</dbReference>
<name>A0A1E7Q875_9GAMM</name>
<dbReference type="EMBL" id="MKEK01000001">
    <property type="protein sequence ID" value="OEY70310.1"/>
    <property type="molecule type" value="Genomic_DNA"/>
</dbReference>
<dbReference type="GO" id="GO:0044781">
    <property type="term" value="P:bacterial-type flagellum organization"/>
    <property type="evidence" value="ECO:0007669"/>
    <property type="project" value="UniProtKB-UniRule"/>
</dbReference>
<dbReference type="Proteomes" id="UP000242258">
    <property type="component" value="Unassembled WGS sequence"/>
</dbReference>
<gene>
    <name evidence="8" type="ORF">BI198_12575</name>
</gene>
<evidence type="ECO:0000256" key="2">
    <source>
        <dbReference type="ARBA" id="ARBA00016013"/>
    </source>
</evidence>
<evidence type="ECO:0000256" key="5">
    <source>
        <dbReference type="RuleBase" id="RU362076"/>
    </source>
</evidence>
<keyword evidence="3 5" id="KW-1005">Bacterial flagellum biogenesis</keyword>
<dbReference type="OrthoDB" id="9785233at2"/>
<keyword evidence="8" id="KW-0969">Cilium</keyword>
<proteinExistence type="inferred from homology"/>
<evidence type="ECO:0000313" key="8">
    <source>
        <dbReference type="EMBL" id="OEY70310.1"/>
    </source>
</evidence>
<feature type="domain" description="FlgD Tudor-like" evidence="7">
    <location>
        <begin position="91"/>
        <end position="247"/>
    </location>
</feature>
<keyword evidence="8" id="KW-0966">Cell projection</keyword>
<evidence type="ECO:0000256" key="4">
    <source>
        <dbReference type="ARBA" id="ARBA00024746"/>
    </source>
</evidence>
<dbReference type="RefSeq" id="WP_070049864.1">
    <property type="nucleotide sequence ID" value="NZ_CBCSDO010000008.1"/>
</dbReference>